<dbReference type="eggNOG" id="ENOG5032T4K">
    <property type="taxonomic scope" value="Bacteria"/>
</dbReference>
<dbReference type="HOGENOM" id="CLU_133777_0_0_9"/>
<accession>B0MB62</accession>
<comment type="caution">
    <text evidence="2">The sequence shown here is derived from an EMBL/GenBank/DDBJ whole genome shotgun (WGS) entry which is preliminary data.</text>
</comment>
<dbReference type="RefSeq" id="WP_006566295.1">
    <property type="nucleotide sequence ID" value="NZ_AP023027.1"/>
</dbReference>
<evidence type="ECO:0008006" key="4">
    <source>
        <dbReference type="Google" id="ProtNLM"/>
    </source>
</evidence>
<dbReference type="EMBL" id="ABAX03000005">
    <property type="protein sequence ID" value="EDR98737.1"/>
    <property type="molecule type" value="Genomic_DNA"/>
</dbReference>
<feature type="coiled-coil region" evidence="1">
    <location>
        <begin position="11"/>
        <end position="38"/>
    </location>
</feature>
<proteinExistence type="predicted"/>
<keyword evidence="1" id="KW-0175">Coiled coil</keyword>
<sequence length="160" mass="18680">MTISKNILIQYSDMKEEIKDLHRRIEQLERELYKMEEEGTVKDTVTGGLGGTQHFVVEGLPAPALRRKALQIKARKEKAAKMEGELLELVCQVEDYINSITSSELRIIFRLYYIDELTWPKVALTMNRMFPKRIYTEESCRKKHSRFLEKVEKCPTPSGK</sequence>
<reference evidence="2" key="2">
    <citation type="submission" date="2013-11" db="EMBL/GenBank/DDBJ databases">
        <title>Draft genome sequence of Anaerostipes caccae (DSM 14662).</title>
        <authorList>
            <person name="Sudarsanam P."/>
            <person name="Ley R."/>
            <person name="Guruge J."/>
            <person name="Turnbaugh P.J."/>
            <person name="Mahowald M."/>
            <person name="Liep D."/>
            <person name="Gordon J."/>
        </authorList>
    </citation>
    <scope>NUCLEOTIDE SEQUENCE</scope>
    <source>
        <strain evidence="2">DSM 14662</strain>
    </source>
</reference>
<dbReference type="STRING" id="411490.ANACAC_00789"/>
<dbReference type="GeneID" id="69468392"/>
<evidence type="ECO:0000313" key="2">
    <source>
        <dbReference type="EMBL" id="EDR98737.1"/>
    </source>
</evidence>
<evidence type="ECO:0000313" key="3">
    <source>
        <dbReference type="Proteomes" id="UP000004935"/>
    </source>
</evidence>
<keyword evidence="3" id="KW-1185">Reference proteome</keyword>
<protein>
    <recommendedName>
        <fullName evidence="4">DUF1492 domain-containing protein</fullName>
    </recommendedName>
</protein>
<dbReference type="AlphaFoldDB" id="B0MB62"/>
<name>B0MB62_ANACD</name>
<reference evidence="2" key="1">
    <citation type="submission" date="2007-11" db="EMBL/GenBank/DDBJ databases">
        <authorList>
            <person name="Fulton L."/>
            <person name="Clifton S."/>
            <person name="Fulton B."/>
            <person name="Xu J."/>
            <person name="Minx P."/>
            <person name="Pepin K.H."/>
            <person name="Johnson M."/>
            <person name="Thiruvilangam P."/>
            <person name="Bhonagiri V."/>
            <person name="Nash W.E."/>
            <person name="Mardis E.R."/>
            <person name="Wilson R.K."/>
        </authorList>
    </citation>
    <scope>NUCLEOTIDE SEQUENCE [LARGE SCALE GENOMIC DNA]</scope>
    <source>
        <strain evidence="2">DSM 14662</strain>
    </source>
</reference>
<evidence type="ECO:0000256" key="1">
    <source>
        <dbReference type="SAM" id="Coils"/>
    </source>
</evidence>
<organism evidence="2 3">
    <name type="scientific">Anaerostipes caccae (strain DSM 14662 / CCUG 47493 / JCM 13470 / NCIMB 13811 / L1-92)</name>
    <dbReference type="NCBI Taxonomy" id="411490"/>
    <lineage>
        <taxon>Bacteria</taxon>
        <taxon>Bacillati</taxon>
        <taxon>Bacillota</taxon>
        <taxon>Clostridia</taxon>
        <taxon>Lachnospirales</taxon>
        <taxon>Lachnospiraceae</taxon>
        <taxon>Anaerostipes</taxon>
    </lineage>
</organism>
<dbReference type="Proteomes" id="UP000004935">
    <property type="component" value="Unassembled WGS sequence"/>
</dbReference>
<gene>
    <name evidence="2" type="ORF">ANACAC_00789</name>
</gene>